<gene>
    <name evidence="1" type="ORF">EDEG_03678</name>
</gene>
<sequence>MLEYFSKWFNRSFVIKNKLPKYVLVISRYSEIKANLIKSLKLKYKIEDVKILGDKDDEYTIKNRINMTKGGKYPDLIILCSDVLMFYLQDPLILYKAEIWHERRDFCESTFVYALRHYDECEIRNGR</sequence>
<dbReference type="OMA" id="DLIIYCN"/>
<organism evidence="1 2">
    <name type="scientific">Edhazardia aedis (strain USNM 41457)</name>
    <name type="common">Microsporidian parasite</name>
    <dbReference type="NCBI Taxonomy" id="1003232"/>
    <lineage>
        <taxon>Eukaryota</taxon>
        <taxon>Fungi</taxon>
        <taxon>Fungi incertae sedis</taxon>
        <taxon>Microsporidia</taxon>
        <taxon>Edhazardia</taxon>
    </lineage>
</organism>
<keyword evidence="2" id="KW-1185">Reference proteome</keyword>
<reference evidence="1 2" key="1">
    <citation type="submission" date="2011-08" db="EMBL/GenBank/DDBJ databases">
        <authorList>
            <person name="Liu Z.J."/>
            <person name="Shi F.L."/>
            <person name="Lu J.Q."/>
            <person name="Li M."/>
            <person name="Wang Z.L."/>
        </authorList>
    </citation>
    <scope>NUCLEOTIDE SEQUENCE [LARGE SCALE GENOMIC DNA]</scope>
    <source>
        <strain evidence="1 2">USNM 41457</strain>
    </source>
</reference>
<name>J9D2N9_EDHAE</name>
<feature type="non-terminal residue" evidence="1">
    <location>
        <position position="1"/>
    </location>
</feature>
<dbReference type="Pfam" id="PF17025">
    <property type="entry name" value="DUF5099"/>
    <property type="match status" value="1"/>
</dbReference>
<dbReference type="OrthoDB" id="2189368at2759"/>
<accession>J9D2N9</accession>
<evidence type="ECO:0000313" key="2">
    <source>
        <dbReference type="Proteomes" id="UP000003163"/>
    </source>
</evidence>
<dbReference type="InParanoid" id="J9D2N9"/>
<protein>
    <submittedName>
        <fullName evidence="1">Uncharacterized protein</fullName>
    </submittedName>
</protein>
<dbReference type="VEuPathDB" id="MicrosporidiaDB:EDEG_03678"/>
<dbReference type="AlphaFoldDB" id="J9D2N9"/>
<reference evidence="2" key="2">
    <citation type="submission" date="2015-07" db="EMBL/GenBank/DDBJ databases">
        <title>Contrasting host-pathogen interactions and genome evolution in two generalist and specialist microsporidian pathogens of mosquitoes.</title>
        <authorList>
            <consortium name="The Broad Institute Genomics Platform"/>
            <consortium name="The Broad Institute Genome Sequencing Center for Infectious Disease"/>
            <person name="Cuomo C.A."/>
            <person name="Sanscrainte N.D."/>
            <person name="Goldberg J.M."/>
            <person name="Heiman D."/>
            <person name="Young S."/>
            <person name="Zeng Q."/>
            <person name="Becnel J.J."/>
            <person name="Birren B.W."/>
        </authorList>
    </citation>
    <scope>NUCLEOTIDE SEQUENCE [LARGE SCALE GENOMIC DNA]</scope>
    <source>
        <strain evidence="2">USNM 41457</strain>
    </source>
</reference>
<dbReference type="Proteomes" id="UP000003163">
    <property type="component" value="Unassembled WGS sequence"/>
</dbReference>
<comment type="caution">
    <text evidence="1">The sequence shown here is derived from an EMBL/GenBank/DDBJ whole genome shotgun (WGS) entry which is preliminary data.</text>
</comment>
<dbReference type="HOGENOM" id="CLU_162190_0_0_1"/>
<dbReference type="EMBL" id="AFBI03000108">
    <property type="protein sequence ID" value="EJW01849.1"/>
    <property type="molecule type" value="Genomic_DNA"/>
</dbReference>
<proteinExistence type="predicted"/>
<evidence type="ECO:0000313" key="1">
    <source>
        <dbReference type="EMBL" id="EJW01849.1"/>
    </source>
</evidence>
<dbReference type="InterPro" id="IPR031503">
    <property type="entry name" value="DUF5099"/>
</dbReference>